<proteinExistence type="predicted"/>
<evidence type="ECO:0000313" key="1">
    <source>
        <dbReference type="EMBL" id="GAA0386746.1"/>
    </source>
</evidence>
<reference evidence="1 2" key="1">
    <citation type="journal article" date="2019" name="Int. J. Syst. Evol. Microbiol.">
        <title>The Global Catalogue of Microorganisms (GCM) 10K type strain sequencing project: providing services to taxonomists for standard genome sequencing and annotation.</title>
        <authorList>
            <consortium name="The Broad Institute Genomics Platform"/>
            <consortium name="The Broad Institute Genome Sequencing Center for Infectious Disease"/>
            <person name="Wu L."/>
            <person name="Ma J."/>
        </authorList>
    </citation>
    <scope>NUCLEOTIDE SEQUENCE [LARGE SCALE GENOMIC DNA]</scope>
    <source>
        <strain evidence="1 2">JCM 13476</strain>
    </source>
</reference>
<comment type="caution">
    <text evidence="1">The sequence shown here is derived from an EMBL/GenBank/DDBJ whole genome shotgun (WGS) entry which is preliminary data.</text>
</comment>
<dbReference type="EMBL" id="BAAAEJ010000004">
    <property type="protein sequence ID" value="GAA0386746.1"/>
    <property type="molecule type" value="Genomic_DNA"/>
</dbReference>
<organism evidence="1 2">
    <name type="scientific">Brevundimonas terrae</name>
    <dbReference type="NCBI Taxonomy" id="363631"/>
    <lineage>
        <taxon>Bacteria</taxon>
        <taxon>Pseudomonadati</taxon>
        <taxon>Pseudomonadota</taxon>
        <taxon>Alphaproteobacteria</taxon>
        <taxon>Caulobacterales</taxon>
        <taxon>Caulobacteraceae</taxon>
        <taxon>Brevundimonas</taxon>
    </lineage>
</organism>
<dbReference type="InterPro" id="IPR036590">
    <property type="entry name" value="SRAP-like"/>
</dbReference>
<dbReference type="SUPFAM" id="SSF143081">
    <property type="entry name" value="BB1717-like"/>
    <property type="match status" value="1"/>
</dbReference>
<gene>
    <name evidence="1" type="ORF">GCM10009093_11970</name>
</gene>
<accession>A0ABN0Y8Q1</accession>
<dbReference type="InterPro" id="IPR003738">
    <property type="entry name" value="SRAP"/>
</dbReference>
<protein>
    <recommendedName>
        <fullName evidence="3">Abasic site processing protein</fullName>
    </recommendedName>
</protein>
<name>A0ABN0Y8Q1_9CAUL</name>
<dbReference type="Proteomes" id="UP001500791">
    <property type="component" value="Unassembled WGS sequence"/>
</dbReference>
<sequence length="193" mass="21651">MIVLTEAGSRVLSIAQWGMPSSSNAMFHAASRRLDKQRVTHRSLSFAEIRRCEPDRGVMTIQNTMAQNWEKWLGPEHRCLVPFTAFCKPVRETGGKYIDAWLRLASDGQEKIGFFAGIHMKGWEGVRDRKSGRQVLNLFAILTTDPSQSVQEAPSAIPAILTTMQEYETWLSAPWPAAAMLQRAVPHSMIVPV</sequence>
<evidence type="ECO:0008006" key="3">
    <source>
        <dbReference type="Google" id="ProtNLM"/>
    </source>
</evidence>
<dbReference type="Pfam" id="PF02586">
    <property type="entry name" value="SRAP"/>
    <property type="match status" value="1"/>
</dbReference>
<evidence type="ECO:0000313" key="2">
    <source>
        <dbReference type="Proteomes" id="UP001500791"/>
    </source>
</evidence>
<keyword evidence="2" id="KW-1185">Reference proteome</keyword>
<dbReference type="Gene3D" id="3.90.1680.20">
    <property type="match status" value="2"/>
</dbReference>